<accession>A0A7S2JA65</accession>
<organism evidence="1">
    <name type="scientific">Zooxanthella nutricula</name>
    <dbReference type="NCBI Taxonomy" id="1333877"/>
    <lineage>
        <taxon>Eukaryota</taxon>
        <taxon>Sar</taxon>
        <taxon>Alveolata</taxon>
        <taxon>Dinophyceae</taxon>
        <taxon>Peridiniales</taxon>
        <taxon>Peridiniales incertae sedis</taxon>
        <taxon>Zooxanthella</taxon>
    </lineage>
</organism>
<protein>
    <submittedName>
        <fullName evidence="1">Uncharacterized protein</fullName>
    </submittedName>
</protein>
<proteinExistence type="predicted"/>
<sequence>MCKPDGQVGGMYCTRQWSGVCQPCWIPGTVKGYPDRESQPPCPYGVLGRADYRDNPASKPRCASGRARDLCCLYESRTCGRGERDPLPLDDDGYAIAAALQNTSAMLAFARRVAEQKLHAVVVDAAGLEEVASWQWGDAPKLGRTLRHLEAAMLPYLRASKTLLPSRRTTGAVKSAAAGAGLWRRTATGAVFAFLVAARTRRPL</sequence>
<gene>
    <name evidence="1" type="ORF">BRAN1462_LOCUS15708</name>
</gene>
<dbReference type="EMBL" id="HBGW01024769">
    <property type="protein sequence ID" value="CAD9540779.1"/>
    <property type="molecule type" value="Transcribed_RNA"/>
</dbReference>
<reference evidence="1" key="1">
    <citation type="submission" date="2021-01" db="EMBL/GenBank/DDBJ databases">
        <authorList>
            <person name="Corre E."/>
            <person name="Pelletier E."/>
            <person name="Niang G."/>
            <person name="Scheremetjew M."/>
            <person name="Finn R."/>
            <person name="Kale V."/>
            <person name="Holt S."/>
            <person name="Cochrane G."/>
            <person name="Meng A."/>
            <person name="Brown T."/>
            <person name="Cohen L."/>
        </authorList>
    </citation>
    <scope>NUCLEOTIDE SEQUENCE</scope>
    <source>
        <strain evidence="1">RCC3387</strain>
    </source>
</reference>
<evidence type="ECO:0000313" key="1">
    <source>
        <dbReference type="EMBL" id="CAD9540779.1"/>
    </source>
</evidence>
<name>A0A7S2JA65_9DINO</name>
<dbReference type="AlphaFoldDB" id="A0A7S2JA65"/>